<evidence type="ECO:0000256" key="5">
    <source>
        <dbReference type="ARBA" id="ARBA00019170"/>
    </source>
</evidence>
<evidence type="ECO:0000256" key="1">
    <source>
        <dbReference type="ARBA" id="ARBA00004496"/>
    </source>
</evidence>
<sequence>MSTLIIITGASKGIGRSIATAFAKDTRIAKLKLCLIARNLEGLKQTQQMVNSLSSSQRKIQTSIHSIDLSEIDTLHKSIEKLFKEEIQQDKFERTMLINNAGSLGYVGPSSDMPTPMEMTQAVNFNVTSAIWISSYFVKFFAHQHKTKCNVVNISSLCAITPFKTMAMYCSGKAARDMWHKTLAAEEPSLRVLNYAPGAIETDMTDILANAKELDPELSAFYKRSKAKHTYIQPATTAKKLVNLIMEDKYASGDHVDFWDE</sequence>
<dbReference type="PANTHER" id="PTHR44085:SF2">
    <property type="entry name" value="SEPIAPTERIN REDUCTASE"/>
    <property type="match status" value="1"/>
</dbReference>
<dbReference type="Proteomes" id="UP001054902">
    <property type="component" value="Unassembled WGS sequence"/>
</dbReference>
<evidence type="ECO:0000313" key="10">
    <source>
        <dbReference type="Proteomes" id="UP001054902"/>
    </source>
</evidence>
<protein>
    <recommendedName>
        <fullName evidence="5">Sepiapterin reductase</fullName>
        <ecNumber evidence="4">1.1.1.153</ecNumber>
    </recommendedName>
</protein>
<proteinExistence type="inferred from homology"/>
<dbReference type="GO" id="GO:0004757">
    <property type="term" value="F:sepiapterin reductase (NADP+) activity"/>
    <property type="evidence" value="ECO:0007669"/>
    <property type="project" value="UniProtKB-EC"/>
</dbReference>
<organism evidence="9 10">
    <name type="scientific">Chaetoceros tenuissimus</name>
    <dbReference type="NCBI Taxonomy" id="426638"/>
    <lineage>
        <taxon>Eukaryota</taxon>
        <taxon>Sar</taxon>
        <taxon>Stramenopiles</taxon>
        <taxon>Ochrophyta</taxon>
        <taxon>Bacillariophyta</taxon>
        <taxon>Coscinodiscophyceae</taxon>
        <taxon>Chaetocerotophycidae</taxon>
        <taxon>Chaetocerotales</taxon>
        <taxon>Chaetocerotaceae</taxon>
        <taxon>Chaetoceros</taxon>
    </lineage>
</organism>
<evidence type="ECO:0000256" key="3">
    <source>
        <dbReference type="ARBA" id="ARBA00011738"/>
    </source>
</evidence>
<dbReference type="GO" id="GO:0006729">
    <property type="term" value="P:tetrahydrobiopterin biosynthetic process"/>
    <property type="evidence" value="ECO:0007669"/>
    <property type="project" value="InterPro"/>
</dbReference>
<comment type="subcellular location">
    <subcellularLocation>
        <location evidence="1">Cytoplasm</location>
    </subcellularLocation>
</comment>
<comment type="similarity">
    <text evidence="2">Belongs to the sepiapterin reductase family.</text>
</comment>
<dbReference type="EC" id="1.1.1.153" evidence="4"/>
<dbReference type="NCBIfam" id="TIGR01500">
    <property type="entry name" value="sepiapter_red"/>
    <property type="match status" value="1"/>
</dbReference>
<evidence type="ECO:0000256" key="4">
    <source>
        <dbReference type="ARBA" id="ARBA00013075"/>
    </source>
</evidence>
<evidence type="ECO:0000256" key="2">
    <source>
        <dbReference type="ARBA" id="ARBA00010483"/>
    </source>
</evidence>
<comment type="caution">
    <text evidence="9">The sequence shown here is derived from an EMBL/GenBank/DDBJ whole genome shotgun (WGS) entry which is preliminary data.</text>
</comment>
<keyword evidence="8" id="KW-0560">Oxidoreductase</keyword>
<evidence type="ECO:0000256" key="7">
    <source>
        <dbReference type="ARBA" id="ARBA00022857"/>
    </source>
</evidence>
<dbReference type="Pfam" id="PF00106">
    <property type="entry name" value="adh_short"/>
    <property type="match status" value="1"/>
</dbReference>
<keyword evidence="10" id="KW-1185">Reference proteome</keyword>
<keyword evidence="6" id="KW-0963">Cytoplasm</keyword>
<dbReference type="InterPro" id="IPR036291">
    <property type="entry name" value="NAD(P)-bd_dom_sf"/>
</dbReference>
<dbReference type="InterPro" id="IPR006393">
    <property type="entry name" value="Sepiapterin_red"/>
</dbReference>
<accession>A0AAD3D3R2</accession>
<dbReference type="PANTHER" id="PTHR44085">
    <property type="entry name" value="SEPIAPTERIN REDUCTASE"/>
    <property type="match status" value="1"/>
</dbReference>
<dbReference type="GO" id="GO:0005737">
    <property type="term" value="C:cytoplasm"/>
    <property type="evidence" value="ECO:0007669"/>
    <property type="project" value="UniProtKB-SubCell"/>
</dbReference>
<comment type="subunit">
    <text evidence="3">Homodimer.</text>
</comment>
<dbReference type="InterPro" id="IPR002347">
    <property type="entry name" value="SDR_fam"/>
</dbReference>
<dbReference type="Gene3D" id="3.40.50.720">
    <property type="entry name" value="NAD(P)-binding Rossmann-like Domain"/>
    <property type="match status" value="1"/>
</dbReference>
<evidence type="ECO:0000256" key="8">
    <source>
        <dbReference type="ARBA" id="ARBA00023002"/>
    </source>
</evidence>
<keyword evidence="7" id="KW-0521">NADP</keyword>
<dbReference type="PRINTS" id="PR00081">
    <property type="entry name" value="GDHRDH"/>
</dbReference>
<name>A0AAD3D3R2_9STRA</name>
<gene>
    <name evidence="9" type="ORF">CTEN210_12621</name>
</gene>
<dbReference type="AlphaFoldDB" id="A0AAD3D3R2"/>
<dbReference type="FunFam" id="3.40.50.720:FF:000259">
    <property type="entry name" value="Sepiapterin reductase"/>
    <property type="match status" value="1"/>
</dbReference>
<dbReference type="InterPro" id="IPR051721">
    <property type="entry name" value="Biopterin_syn/organic_redct"/>
</dbReference>
<evidence type="ECO:0000313" key="9">
    <source>
        <dbReference type="EMBL" id="GFH56145.1"/>
    </source>
</evidence>
<dbReference type="SUPFAM" id="SSF51735">
    <property type="entry name" value="NAD(P)-binding Rossmann-fold domains"/>
    <property type="match status" value="1"/>
</dbReference>
<dbReference type="EMBL" id="BLLK01000051">
    <property type="protein sequence ID" value="GFH56145.1"/>
    <property type="molecule type" value="Genomic_DNA"/>
</dbReference>
<evidence type="ECO:0000256" key="6">
    <source>
        <dbReference type="ARBA" id="ARBA00022490"/>
    </source>
</evidence>
<reference evidence="9 10" key="1">
    <citation type="journal article" date="2021" name="Sci. Rep.">
        <title>The genome of the diatom Chaetoceros tenuissimus carries an ancient integrated fragment of an extant virus.</title>
        <authorList>
            <person name="Hongo Y."/>
            <person name="Kimura K."/>
            <person name="Takaki Y."/>
            <person name="Yoshida Y."/>
            <person name="Baba S."/>
            <person name="Kobayashi G."/>
            <person name="Nagasaki K."/>
            <person name="Hano T."/>
            <person name="Tomaru Y."/>
        </authorList>
    </citation>
    <scope>NUCLEOTIDE SEQUENCE [LARGE SCALE GENOMIC DNA]</scope>
    <source>
        <strain evidence="9 10">NIES-3715</strain>
    </source>
</reference>